<evidence type="ECO:0000259" key="2">
    <source>
        <dbReference type="SMART" id="SM01046"/>
    </source>
</evidence>
<protein>
    <recommendedName>
        <fullName evidence="2">c-SKI SMAD4-binding domain-containing protein</fullName>
    </recommendedName>
</protein>
<proteinExistence type="inferred from homology"/>
<dbReference type="Pfam" id="PF02437">
    <property type="entry name" value="Ski_Sno_DHD"/>
    <property type="match status" value="1"/>
</dbReference>
<dbReference type="InterPro" id="IPR023216">
    <property type="entry name" value="Tscrpt_reg_SKI_SnoN"/>
</dbReference>
<dbReference type="OrthoDB" id="3938623at2759"/>
<gene>
    <name evidence="4" type="primary">20195830</name>
    <name evidence="3" type="ORF">HELRODRAFT_123537</name>
</gene>
<dbReference type="Gene3D" id="3.10.390.10">
    <property type="entry name" value="SAND domain-like"/>
    <property type="match status" value="1"/>
</dbReference>
<dbReference type="EMBL" id="KB097495">
    <property type="protein sequence ID" value="ESN96290.1"/>
    <property type="molecule type" value="Genomic_DNA"/>
</dbReference>
<reference evidence="3 5" key="2">
    <citation type="journal article" date="2013" name="Nature">
        <title>Insights into bilaterian evolution from three spiralian genomes.</title>
        <authorList>
            <person name="Simakov O."/>
            <person name="Marletaz F."/>
            <person name="Cho S.J."/>
            <person name="Edsinger-Gonzales E."/>
            <person name="Havlak P."/>
            <person name="Hellsten U."/>
            <person name="Kuo D.H."/>
            <person name="Larsson T."/>
            <person name="Lv J."/>
            <person name="Arendt D."/>
            <person name="Savage R."/>
            <person name="Osoegawa K."/>
            <person name="de Jong P."/>
            <person name="Grimwood J."/>
            <person name="Chapman J.A."/>
            <person name="Shapiro H."/>
            <person name="Aerts A."/>
            <person name="Otillar R.P."/>
            <person name="Terry A.Y."/>
            <person name="Boore J.L."/>
            <person name="Grigoriev I.V."/>
            <person name="Lindberg D.R."/>
            <person name="Seaver E.C."/>
            <person name="Weisblat D.A."/>
            <person name="Putnam N.H."/>
            <person name="Rokhsar D.S."/>
        </authorList>
    </citation>
    <scope>NUCLEOTIDE SEQUENCE</scope>
</reference>
<dbReference type="InterPro" id="IPR010919">
    <property type="entry name" value="SAND-like_dom_sf"/>
</dbReference>
<accession>T1EGY0</accession>
<reference evidence="5" key="1">
    <citation type="submission" date="2012-12" db="EMBL/GenBank/DDBJ databases">
        <authorList>
            <person name="Hellsten U."/>
            <person name="Grimwood J."/>
            <person name="Chapman J.A."/>
            <person name="Shapiro H."/>
            <person name="Aerts A."/>
            <person name="Otillar R.P."/>
            <person name="Terry A.Y."/>
            <person name="Boore J.L."/>
            <person name="Simakov O."/>
            <person name="Marletaz F."/>
            <person name="Cho S.-J."/>
            <person name="Edsinger-Gonzales E."/>
            <person name="Havlak P."/>
            <person name="Kuo D.-H."/>
            <person name="Larsson T."/>
            <person name="Lv J."/>
            <person name="Arendt D."/>
            <person name="Savage R."/>
            <person name="Osoegawa K."/>
            <person name="de Jong P."/>
            <person name="Lindberg D.R."/>
            <person name="Seaver E.C."/>
            <person name="Weisblat D.A."/>
            <person name="Putnam N.H."/>
            <person name="Grigoriev I.V."/>
            <person name="Rokhsar D.S."/>
        </authorList>
    </citation>
    <scope>NUCLEOTIDE SEQUENCE</scope>
</reference>
<dbReference type="EMBL" id="AMQM01001375">
    <property type="status" value="NOT_ANNOTATED_CDS"/>
    <property type="molecule type" value="Genomic_DNA"/>
</dbReference>
<dbReference type="GeneID" id="20195830"/>
<dbReference type="InterPro" id="IPR037000">
    <property type="entry name" value="Ski_DNA-bd_sf"/>
</dbReference>
<dbReference type="Gene3D" id="3.10.260.20">
    <property type="entry name" value="Ski"/>
    <property type="match status" value="1"/>
</dbReference>
<dbReference type="CTD" id="20195830"/>
<dbReference type="InterPro" id="IPR009061">
    <property type="entry name" value="DNA-bd_dom_put_sf"/>
</dbReference>
<comment type="similarity">
    <text evidence="1">Belongs to the SKI family.</text>
</comment>
<dbReference type="InParanoid" id="T1EGY0"/>
<dbReference type="SUPFAM" id="SSF63763">
    <property type="entry name" value="SAND domain-like"/>
    <property type="match status" value="1"/>
</dbReference>
<dbReference type="RefSeq" id="XP_009025482.1">
    <property type="nucleotide sequence ID" value="XM_009027234.1"/>
</dbReference>
<evidence type="ECO:0000256" key="1">
    <source>
        <dbReference type="ARBA" id="ARBA00009513"/>
    </source>
</evidence>
<dbReference type="Pfam" id="PF08782">
    <property type="entry name" value="c-SKI_SMAD_bind"/>
    <property type="match status" value="1"/>
</dbReference>
<dbReference type="Proteomes" id="UP000015101">
    <property type="component" value="Unassembled WGS sequence"/>
</dbReference>
<evidence type="ECO:0000313" key="4">
    <source>
        <dbReference type="EnsemblMetazoa" id="HelroP123537"/>
    </source>
</evidence>
<sequence length="213" mass="24441">IVSRESSRVGVVYLHGQPIVSLNMDGKERLCLAQISNTLLKNFSYNEIHNRLRVALGITCVQCTPVQLEVLRKAGAMPSSSRRCGMITKREAERLVHSFLDDVIPPKLPDDFTFRVQHDCGWGCRGAFVPSRYNSSRAKCIKCLICDVYFSPNKFIFHFHKSINSKYNHPDAANFNSWRRHMKLIDEKKQGEIVLNAWEDVKAMFNGGNRRRL</sequence>
<dbReference type="InterPro" id="IPR014890">
    <property type="entry name" value="c-SKI_SMAD4-bd_dom"/>
</dbReference>
<keyword evidence="5" id="KW-1185">Reference proteome</keyword>
<evidence type="ECO:0000313" key="5">
    <source>
        <dbReference type="Proteomes" id="UP000015101"/>
    </source>
</evidence>
<dbReference type="PANTHER" id="PTHR10005:SF26">
    <property type="entry name" value="CORL"/>
    <property type="match status" value="1"/>
</dbReference>
<dbReference type="GO" id="GO:0046332">
    <property type="term" value="F:SMAD binding"/>
    <property type="evidence" value="ECO:0007669"/>
    <property type="project" value="InterPro"/>
</dbReference>
<dbReference type="AlphaFoldDB" id="T1EGY0"/>
<name>T1EGY0_HELRO</name>
<feature type="domain" description="c-SKI SMAD4-binding" evidence="2">
    <location>
        <begin position="113"/>
        <end position="206"/>
    </location>
</feature>
<organism evidence="4 5">
    <name type="scientific">Helobdella robusta</name>
    <name type="common">Californian leech</name>
    <dbReference type="NCBI Taxonomy" id="6412"/>
    <lineage>
        <taxon>Eukaryota</taxon>
        <taxon>Metazoa</taxon>
        <taxon>Spiralia</taxon>
        <taxon>Lophotrochozoa</taxon>
        <taxon>Annelida</taxon>
        <taxon>Clitellata</taxon>
        <taxon>Hirudinea</taxon>
        <taxon>Rhynchobdellida</taxon>
        <taxon>Glossiphoniidae</taxon>
        <taxon>Helobdella</taxon>
    </lineage>
</organism>
<dbReference type="SMART" id="SM01046">
    <property type="entry name" value="c-SKI_SMAD_bind"/>
    <property type="match status" value="1"/>
</dbReference>
<dbReference type="KEGG" id="hro:HELRODRAFT_123537"/>
<reference evidence="4" key="3">
    <citation type="submission" date="2015-06" db="UniProtKB">
        <authorList>
            <consortium name="EnsemblMetazoa"/>
        </authorList>
    </citation>
    <scope>IDENTIFICATION</scope>
</reference>
<evidence type="ECO:0000313" key="3">
    <source>
        <dbReference type="EMBL" id="ESN96290.1"/>
    </source>
</evidence>
<dbReference type="EnsemblMetazoa" id="HelroT123537">
    <property type="protein sequence ID" value="HelroP123537"/>
    <property type="gene ID" value="HelroG123537"/>
</dbReference>
<dbReference type="HOGENOM" id="CLU_030459_2_0_1"/>
<dbReference type="OMA" id="XINPRST"/>
<dbReference type="SUPFAM" id="SSF46955">
    <property type="entry name" value="Putative DNA-binding domain"/>
    <property type="match status" value="1"/>
</dbReference>
<dbReference type="InterPro" id="IPR003380">
    <property type="entry name" value="SKI/SNO/DAC"/>
</dbReference>
<dbReference type="eggNOG" id="ENOG502QQC2">
    <property type="taxonomic scope" value="Eukaryota"/>
</dbReference>
<dbReference type="PANTHER" id="PTHR10005">
    <property type="entry name" value="SKI ONCOGENE-RELATED"/>
    <property type="match status" value="1"/>
</dbReference>